<dbReference type="GO" id="GO:0006261">
    <property type="term" value="P:DNA-templated DNA replication"/>
    <property type="evidence" value="ECO:0007669"/>
    <property type="project" value="TreeGrafter"/>
</dbReference>
<organism evidence="1">
    <name type="scientific">marine metagenome</name>
    <dbReference type="NCBI Taxonomy" id="408172"/>
    <lineage>
        <taxon>unclassified sequences</taxon>
        <taxon>metagenomes</taxon>
        <taxon>ecological metagenomes</taxon>
    </lineage>
</organism>
<dbReference type="SUPFAM" id="SSF52540">
    <property type="entry name" value="P-loop containing nucleoside triphosphate hydrolases"/>
    <property type="match status" value="1"/>
</dbReference>
<reference evidence="1" key="1">
    <citation type="submission" date="2018-05" db="EMBL/GenBank/DDBJ databases">
        <authorList>
            <person name="Lanie J.A."/>
            <person name="Ng W.-L."/>
            <person name="Kazmierczak K.M."/>
            <person name="Andrzejewski T.M."/>
            <person name="Davidsen T.M."/>
            <person name="Wayne K.J."/>
            <person name="Tettelin H."/>
            <person name="Glass J.I."/>
            <person name="Rusch D."/>
            <person name="Podicherti R."/>
            <person name="Tsui H.-C.T."/>
            <person name="Winkler M.E."/>
        </authorList>
    </citation>
    <scope>NUCLEOTIDE SEQUENCE</scope>
</reference>
<dbReference type="Gene3D" id="3.40.50.300">
    <property type="entry name" value="P-loop containing nucleotide triphosphate hydrolases"/>
    <property type="match status" value="1"/>
</dbReference>
<evidence type="ECO:0000313" key="1">
    <source>
        <dbReference type="EMBL" id="SUZ66950.1"/>
    </source>
</evidence>
<sequence>VLFRDIIGNDSIKKELSRVRGSGRVAHSQLISGPEGSGALPMAIAYAREILCNPQVKNIDACNLKVSSYKHPDLHFVYPVANTQEIKSGAVSSNFLTSWREFLNTSPYGSLFDWYTHLGIENKQGKIGKDEADDLIKKLSLKPYEGGWKCAIIWMAEKMNSSATNRLLKLIEEPPKNTVFLFVSEAPMLLMDTLLSRCQRFDLKKVSVHEIEKGLLNKGYSVEISKQAALISDGNYNKALSFANGSENDVLFEKWFLSWVRSAFRVKKNKEAVLELIDWSKNISKSGRETQKSFIKYSLELFRQAVLINYGVNQITNYRPSADFDFQRFSTYIGGANIDDISLELEKAHSQIQSNGNPNMVFSDLSLKLTRLIHKN</sequence>
<dbReference type="InterPro" id="IPR027417">
    <property type="entry name" value="P-loop_NTPase"/>
</dbReference>
<dbReference type="AlphaFoldDB" id="A0A381PJ28"/>
<evidence type="ECO:0008006" key="2">
    <source>
        <dbReference type="Google" id="ProtNLM"/>
    </source>
</evidence>
<dbReference type="PANTHER" id="PTHR11669:SF8">
    <property type="entry name" value="DNA POLYMERASE III SUBUNIT DELTA"/>
    <property type="match status" value="1"/>
</dbReference>
<accession>A0A381PJ28</accession>
<dbReference type="Pfam" id="PF13177">
    <property type="entry name" value="DNA_pol3_delta2"/>
    <property type="match status" value="1"/>
</dbReference>
<protein>
    <recommendedName>
        <fullName evidence="2">DNA polymerase III subunit delta</fullName>
    </recommendedName>
</protein>
<gene>
    <name evidence="1" type="ORF">METZ01_LOCUS19804</name>
</gene>
<name>A0A381PJ28_9ZZZZ</name>
<dbReference type="PANTHER" id="PTHR11669">
    <property type="entry name" value="REPLICATION FACTOR C / DNA POLYMERASE III GAMMA-TAU SUBUNIT"/>
    <property type="match status" value="1"/>
</dbReference>
<proteinExistence type="predicted"/>
<feature type="non-terminal residue" evidence="1">
    <location>
        <position position="1"/>
    </location>
</feature>
<dbReference type="InterPro" id="IPR050238">
    <property type="entry name" value="DNA_Rep/Repair_Clamp_Loader"/>
</dbReference>
<dbReference type="EMBL" id="UINC01000998">
    <property type="protein sequence ID" value="SUZ66950.1"/>
    <property type="molecule type" value="Genomic_DNA"/>
</dbReference>